<gene>
    <name evidence="2" type="ORF">Tco_0820942</name>
</gene>
<evidence type="ECO:0000256" key="1">
    <source>
        <dbReference type="SAM" id="MobiDB-lite"/>
    </source>
</evidence>
<feature type="compositionally biased region" description="Basic and acidic residues" evidence="1">
    <location>
        <begin position="174"/>
        <end position="199"/>
    </location>
</feature>
<evidence type="ECO:0000313" key="3">
    <source>
        <dbReference type="Proteomes" id="UP001151760"/>
    </source>
</evidence>
<feature type="region of interest" description="Disordered" evidence="1">
    <location>
        <begin position="18"/>
        <end position="55"/>
    </location>
</feature>
<feature type="compositionally biased region" description="Acidic residues" evidence="1">
    <location>
        <begin position="352"/>
        <end position="372"/>
    </location>
</feature>
<reference evidence="2" key="1">
    <citation type="journal article" date="2022" name="Int. J. Mol. Sci.">
        <title>Draft Genome of Tanacetum Coccineum: Genomic Comparison of Closely Related Tanacetum-Family Plants.</title>
        <authorList>
            <person name="Yamashiro T."/>
            <person name="Shiraishi A."/>
            <person name="Nakayama K."/>
            <person name="Satake H."/>
        </authorList>
    </citation>
    <scope>NUCLEOTIDE SEQUENCE</scope>
</reference>
<feature type="region of interest" description="Disordered" evidence="1">
    <location>
        <begin position="162"/>
        <end position="199"/>
    </location>
</feature>
<name>A0ABQ5AEY9_9ASTR</name>
<dbReference type="EMBL" id="BQNB010012144">
    <property type="protein sequence ID" value="GJS99772.1"/>
    <property type="molecule type" value="Genomic_DNA"/>
</dbReference>
<feature type="non-terminal residue" evidence="2">
    <location>
        <position position="1"/>
    </location>
</feature>
<comment type="caution">
    <text evidence="2">The sequence shown here is derived from an EMBL/GenBank/DDBJ whole genome shotgun (WGS) entry which is preliminary data.</text>
</comment>
<sequence length="892" mass="101085">LEVNAASIPVNVSAATLSNPPTTTTIFDEEEPSRQNRSTTTLQPLPTIDPKDKGKGVLVKEEPKKPIKVKGRDHGQRQEEATNAALAEEFDEIQARIDVDHELAVRLTHEEQENYTIEERARFLAKFFERRKKQLATERAEAIRNKAPTKTRVRNMMITYLKHMDDDSQQQAESTKKRPRADSKEESSKKQKLEEDDNAKKEELRDSMYVVPKDDVAFDVESLATKYLIVDYKTYILNENMMYYQIIRVDGSSKNYKIFSEMLNDFDRHDVIDLHRFAHEKKKALAKAERSKGIELLSDATLLEEAQLKKALKRSKQDTNIHQVGGLSEGVDSESEVPDDPKGNENESWGDSGDEANEQDDDEDVLESDDDHEQYVHTPEDYIPTEDETNDESKEFDEEEYEELYGDVNINLTDAGPTNEEKGDHEMTNTETVDVEHKNVNQEDVGTLVQDDPQATQKTEVLIPNINVQHEVPRTSPLLTIPVSLIPKHTVDNPPEIVTTASLTTISSLLSSLFPHLQQLTPIPTPTTTEATTSTTVVPNFETLSALHQRVTDLEKDVKELKTVDHSAALLSTIKSEVLNVVKEYLGTSMDDALYKVLKKHNADIIKEHSVTAEIIERLRQQYVLKKSTKDIRKIKMDHARKQQVPKATITSSDTTALEEFDQKTTLFETMTKSKSFNKSLNKETRPSKKATSTESSKGTSKSQPKSTSKSAQAEEIVFEAGDNQEPHNQGQNMCNTNDQPNINKIAQAEKPLLSFDELMSTPIDFSAYVLNHLKIDNLTQEHLVGPAFNLLKGTCKSCVELEYNFKEWYKSVTNSLDWNNLKGIEYPFDLSKPLPSIMERGRQVVPADFFFNNDLEYRMRGSSSKKYMTSTTKTKTAKYDIPGIEDMVPSL</sequence>
<keyword evidence="3" id="KW-1185">Reference proteome</keyword>
<evidence type="ECO:0000313" key="2">
    <source>
        <dbReference type="EMBL" id="GJS99772.1"/>
    </source>
</evidence>
<protein>
    <submittedName>
        <fullName evidence="2">Uncharacterized protein</fullName>
    </submittedName>
</protein>
<feature type="region of interest" description="Disordered" evidence="1">
    <location>
        <begin position="675"/>
        <end position="713"/>
    </location>
</feature>
<reference evidence="2" key="2">
    <citation type="submission" date="2022-01" db="EMBL/GenBank/DDBJ databases">
        <authorList>
            <person name="Yamashiro T."/>
            <person name="Shiraishi A."/>
            <person name="Satake H."/>
            <person name="Nakayama K."/>
        </authorList>
    </citation>
    <scope>NUCLEOTIDE SEQUENCE</scope>
</reference>
<organism evidence="2 3">
    <name type="scientific">Tanacetum coccineum</name>
    <dbReference type="NCBI Taxonomy" id="301880"/>
    <lineage>
        <taxon>Eukaryota</taxon>
        <taxon>Viridiplantae</taxon>
        <taxon>Streptophyta</taxon>
        <taxon>Embryophyta</taxon>
        <taxon>Tracheophyta</taxon>
        <taxon>Spermatophyta</taxon>
        <taxon>Magnoliopsida</taxon>
        <taxon>eudicotyledons</taxon>
        <taxon>Gunneridae</taxon>
        <taxon>Pentapetalae</taxon>
        <taxon>asterids</taxon>
        <taxon>campanulids</taxon>
        <taxon>Asterales</taxon>
        <taxon>Asteraceae</taxon>
        <taxon>Asteroideae</taxon>
        <taxon>Anthemideae</taxon>
        <taxon>Anthemidinae</taxon>
        <taxon>Tanacetum</taxon>
    </lineage>
</organism>
<dbReference type="Proteomes" id="UP001151760">
    <property type="component" value="Unassembled WGS sequence"/>
</dbReference>
<proteinExistence type="predicted"/>
<accession>A0ABQ5AEY9</accession>
<feature type="compositionally biased region" description="Low complexity" evidence="1">
    <location>
        <begin position="690"/>
        <end position="711"/>
    </location>
</feature>
<feature type="region of interest" description="Disordered" evidence="1">
    <location>
        <begin position="319"/>
        <end position="393"/>
    </location>
</feature>
<feature type="compositionally biased region" description="Polar residues" evidence="1">
    <location>
        <begin position="35"/>
        <end position="44"/>
    </location>
</feature>
<feature type="compositionally biased region" description="Acidic residues" evidence="1">
    <location>
        <begin position="383"/>
        <end position="393"/>
    </location>
</feature>